<keyword evidence="4" id="KW-0804">Transcription</keyword>
<dbReference type="SUPFAM" id="SSF46689">
    <property type="entry name" value="Homeodomain-like"/>
    <property type="match status" value="1"/>
</dbReference>
<evidence type="ECO:0000256" key="1">
    <source>
        <dbReference type="ARBA" id="ARBA00022491"/>
    </source>
</evidence>
<dbReference type="Gene3D" id="1.10.357.10">
    <property type="entry name" value="Tetracycline Repressor, domain 2"/>
    <property type="match status" value="1"/>
</dbReference>
<evidence type="ECO:0000313" key="8">
    <source>
        <dbReference type="Proteomes" id="UP000181980"/>
    </source>
</evidence>
<evidence type="ECO:0000259" key="6">
    <source>
        <dbReference type="PROSITE" id="PS50977"/>
    </source>
</evidence>
<dbReference type="GO" id="GO:0045892">
    <property type="term" value="P:negative regulation of DNA-templated transcription"/>
    <property type="evidence" value="ECO:0007669"/>
    <property type="project" value="InterPro"/>
</dbReference>
<gene>
    <name evidence="7" type="ORF">SAMN04488561_5532</name>
</gene>
<dbReference type="InterPro" id="IPR036271">
    <property type="entry name" value="Tet_transcr_reg_TetR-rel_C_sf"/>
</dbReference>
<protein>
    <submittedName>
        <fullName evidence="7">Regulatory protein, tetR family</fullName>
    </submittedName>
</protein>
<feature type="DNA-binding region" description="H-T-H motif" evidence="5">
    <location>
        <begin position="35"/>
        <end position="54"/>
    </location>
</feature>
<organism evidence="7 8">
    <name type="scientific">Jiangella alba</name>
    <dbReference type="NCBI Taxonomy" id="561176"/>
    <lineage>
        <taxon>Bacteria</taxon>
        <taxon>Bacillati</taxon>
        <taxon>Actinomycetota</taxon>
        <taxon>Actinomycetes</taxon>
        <taxon>Jiangellales</taxon>
        <taxon>Jiangellaceae</taxon>
        <taxon>Jiangella</taxon>
    </lineage>
</organism>
<dbReference type="InterPro" id="IPR050109">
    <property type="entry name" value="HTH-type_TetR-like_transc_reg"/>
</dbReference>
<accession>A0A1H5PSP9</accession>
<dbReference type="EMBL" id="FNUC01000004">
    <property type="protein sequence ID" value="SEF16775.1"/>
    <property type="molecule type" value="Genomic_DNA"/>
</dbReference>
<dbReference type="Proteomes" id="UP000181980">
    <property type="component" value="Unassembled WGS sequence"/>
</dbReference>
<feature type="domain" description="HTH tetR-type" evidence="6">
    <location>
        <begin position="12"/>
        <end position="72"/>
    </location>
</feature>
<evidence type="ECO:0000256" key="3">
    <source>
        <dbReference type="ARBA" id="ARBA00023125"/>
    </source>
</evidence>
<dbReference type="PRINTS" id="PR00400">
    <property type="entry name" value="TETREPRESSOR"/>
</dbReference>
<reference evidence="8" key="1">
    <citation type="submission" date="2016-10" db="EMBL/GenBank/DDBJ databases">
        <authorList>
            <person name="Varghese N."/>
            <person name="Submissions S."/>
        </authorList>
    </citation>
    <scope>NUCLEOTIDE SEQUENCE [LARGE SCALE GENOMIC DNA]</scope>
    <source>
        <strain evidence="8">DSM 45237</strain>
    </source>
</reference>
<dbReference type="Pfam" id="PF00440">
    <property type="entry name" value="TetR_N"/>
    <property type="match status" value="1"/>
</dbReference>
<dbReference type="STRING" id="561176.SAMN04488561_5532"/>
<dbReference type="PANTHER" id="PTHR30055:SF151">
    <property type="entry name" value="TRANSCRIPTIONAL REGULATORY PROTEIN"/>
    <property type="match status" value="1"/>
</dbReference>
<keyword evidence="2" id="KW-0805">Transcription regulation</keyword>
<dbReference type="AlphaFoldDB" id="A0A1H5PSP9"/>
<keyword evidence="8" id="KW-1185">Reference proteome</keyword>
<evidence type="ECO:0000256" key="4">
    <source>
        <dbReference type="ARBA" id="ARBA00023163"/>
    </source>
</evidence>
<dbReference type="OrthoDB" id="329481at2"/>
<proteinExistence type="predicted"/>
<dbReference type="PANTHER" id="PTHR30055">
    <property type="entry name" value="HTH-TYPE TRANSCRIPTIONAL REGULATOR RUTR"/>
    <property type="match status" value="1"/>
</dbReference>
<dbReference type="InterPro" id="IPR009057">
    <property type="entry name" value="Homeodomain-like_sf"/>
</dbReference>
<dbReference type="SUPFAM" id="SSF48498">
    <property type="entry name" value="Tetracyclin repressor-like, C-terminal domain"/>
    <property type="match status" value="1"/>
</dbReference>
<evidence type="ECO:0000256" key="5">
    <source>
        <dbReference type="PROSITE-ProRule" id="PRU00335"/>
    </source>
</evidence>
<dbReference type="InterPro" id="IPR004111">
    <property type="entry name" value="Repressor_TetR_C"/>
</dbReference>
<evidence type="ECO:0000256" key="2">
    <source>
        <dbReference type="ARBA" id="ARBA00023015"/>
    </source>
</evidence>
<keyword evidence="3 5" id="KW-0238">DNA-binding</keyword>
<dbReference type="InterPro" id="IPR003012">
    <property type="entry name" value="Tet_transcr_reg_TetR"/>
</dbReference>
<dbReference type="InterPro" id="IPR001647">
    <property type="entry name" value="HTH_TetR"/>
</dbReference>
<dbReference type="Pfam" id="PF02909">
    <property type="entry name" value="TetR_C_1"/>
    <property type="match status" value="1"/>
</dbReference>
<evidence type="ECO:0000313" key="7">
    <source>
        <dbReference type="EMBL" id="SEF16775.1"/>
    </source>
</evidence>
<sequence>MGRSRVQGKHAGLTRDQVLRAAVRLADRDGVEALSMRKLARELDVEAMTLYHHVRNKQGLEDAIVEYVLAESLRPPPEPAGWQEVVAGHAADLHRGLTQHPGAVLLFATRTAVTPRTLAILEQSLRVLRDAGFAPRTALHLIYAVAGAVVGQHLAYAGEQAQPAVDAPAVGDDHPVLAAALADGPVTMESRLDFTLTTLIAGFEALRQGGGSR</sequence>
<name>A0A1H5PSP9_9ACTN</name>
<dbReference type="RefSeq" id="WP_069112402.1">
    <property type="nucleotide sequence ID" value="NZ_FNUC01000004.1"/>
</dbReference>
<dbReference type="PROSITE" id="PS50977">
    <property type="entry name" value="HTH_TETR_2"/>
    <property type="match status" value="1"/>
</dbReference>
<dbReference type="GO" id="GO:0000976">
    <property type="term" value="F:transcription cis-regulatory region binding"/>
    <property type="evidence" value="ECO:0007669"/>
    <property type="project" value="TreeGrafter"/>
</dbReference>
<keyword evidence="1" id="KW-0678">Repressor</keyword>
<dbReference type="GO" id="GO:0046677">
    <property type="term" value="P:response to antibiotic"/>
    <property type="evidence" value="ECO:0007669"/>
    <property type="project" value="InterPro"/>
</dbReference>
<dbReference type="GO" id="GO:0003700">
    <property type="term" value="F:DNA-binding transcription factor activity"/>
    <property type="evidence" value="ECO:0007669"/>
    <property type="project" value="TreeGrafter"/>
</dbReference>